<dbReference type="InterPro" id="IPR020846">
    <property type="entry name" value="MFS_dom"/>
</dbReference>
<evidence type="ECO:0000313" key="8">
    <source>
        <dbReference type="Proteomes" id="UP001138757"/>
    </source>
</evidence>
<keyword evidence="2 5" id="KW-0812">Transmembrane</keyword>
<keyword evidence="4 5" id="KW-0472">Membrane</keyword>
<dbReference type="AlphaFoldDB" id="A0A9X1IQQ8"/>
<feature type="transmembrane region" description="Helical" evidence="5">
    <location>
        <begin position="317"/>
        <end position="340"/>
    </location>
</feature>
<dbReference type="PANTHER" id="PTHR23546:SF1">
    <property type="entry name" value="MEMBRANE PROTEIN"/>
    <property type="match status" value="1"/>
</dbReference>
<dbReference type="EMBL" id="JAHGAW010000004">
    <property type="protein sequence ID" value="MBT2186809.1"/>
    <property type="molecule type" value="Genomic_DNA"/>
</dbReference>
<evidence type="ECO:0000256" key="4">
    <source>
        <dbReference type="ARBA" id="ARBA00023136"/>
    </source>
</evidence>
<evidence type="ECO:0000256" key="5">
    <source>
        <dbReference type="SAM" id="Phobius"/>
    </source>
</evidence>
<proteinExistence type="predicted"/>
<dbReference type="Gene3D" id="1.20.1250.20">
    <property type="entry name" value="MFS general substrate transporter like domains"/>
    <property type="match status" value="1"/>
</dbReference>
<dbReference type="Pfam" id="PF07690">
    <property type="entry name" value="MFS_1"/>
    <property type="match status" value="1"/>
</dbReference>
<keyword evidence="3 5" id="KW-1133">Transmembrane helix</keyword>
<dbReference type="PROSITE" id="PS50850">
    <property type="entry name" value="MFS"/>
    <property type="match status" value="1"/>
</dbReference>
<dbReference type="Proteomes" id="UP001138757">
    <property type="component" value="Unassembled WGS sequence"/>
</dbReference>
<feature type="transmembrane region" description="Helical" evidence="5">
    <location>
        <begin position="228"/>
        <end position="251"/>
    </location>
</feature>
<feature type="transmembrane region" description="Helical" evidence="5">
    <location>
        <begin position="173"/>
        <end position="195"/>
    </location>
</feature>
<feature type="transmembrane region" description="Helical" evidence="5">
    <location>
        <begin position="381"/>
        <end position="399"/>
    </location>
</feature>
<feature type="transmembrane region" description="Helical" evidence="5">
    <location>
        <begin position="263"/>
        <end position="286"/>
    </location>
</feature>
<accession>A0A9X1IQQ8</accession>
<comment type="subcellular location">
    <subcellularLocation>
        <location evidence="1">Membrane</location>
        <topology evidence="1">Multi-pass membrane protein</topology>
    </subcellularLocation>
</comment>
<evidence type="ECO:0000313" key="7">
    <source>
        <dbReference type="EMBL" id="MBT2186809.1"/>
    </source>
</evidence>
<comment type="caution">
    <text evidence="7">The sequence shown here is derived from an EMBL/GenBank/DDBJ whole genome shotgun (WGS) entry which is preliminary data.</text>
</comment>
<keyword evidence="8" id="KW-1185">Reference proteome</keyword>
<feature type="transmembrane region" description="Helical" evidence="5">
    <location>
        <begin position="101"/>
        <end position="123"/>
    </location>
</feature>
<protein>
    <submittedName>
        <fullName evidence="7">MFS transporter</fullName>
    </submittedName>
</protein>
<feature type="transmembrane region" description="Helical" evidence="5">
    <location>
        <begin position="143"/>
        <end position="167"/>
    </location>
</feature>
<feature type="transmembrane region" description="Helical" evidence="5">
    <location>
        <begin position="293"/>
        <end position="311"/>
    </location>
</feature>
<dbReference type="InterPro" id="IPR001958">
    <property type="entry name" value="Tet-R_TetA/multi-R_MdtG-like"/>
</dbReference>
<evidence type="ECO:0000259" key="6">
    <source>
        <dbReference type="PROSITE" id="PS50850"/>
    </source>
</evidence>
<name>A0A9X1IQQ8_9SPHN</name>
<feature type="transmembrane region" description="Helical" evidence="5">
    <location>
        <begin position="74"/>
        <end position="95"/>
    </location>
</feature>
<dbReference type="InterPro" id="IPR036259">
    <property type="entry name" value="MFS_trans_sf"/>
</dbReference>
<evidence type="ECO:0000256" key="3">
    <source>
        <dbReference type="ARBA" id="ARBA00022989"/>
    </source>
</evidence>
<dbReference type="PRINTS" id="PR01035">
    <property type="entry name" value="TCRTETA"/>
</dbReference>
<evidence type="ECO:0000256" key="1">
    <source>
        <dbReference type="ARBA" id="ARBA00004141"/>
    </source>
</evidence>
<dbReference type="GO" id="GO:0016020">
    <property type="term" value="C:membrane"/>
    <property type="evidence" value="ECO:0007669"/>
    <property type="project" value="UniProtKB-SubCell"/>
</dbReference>
<dbReference type="PANTHER" id="PTHR23546">
    <property type="entry name" value="TRANSPORT PROTEIN"/>
    <property type="match status" value="1"/>
</dbReference>
<feature type="transmembrane region" description="Helical" evidence="5">
    <location>
        <begin position="352"/>
        <end position="375"/>
    </location>
</feature>
<reference evidence="7" key="1">
    <citation type="submission" date="2021-05" db="EMBL/GenBank/DDBJ databases">
        <title>Genome of Sphingobium sp. strain.</title>
        <authorList>
            <person name="Fan R."/>
        </authorList>
    </citation>
    <scope>NUCLEOTIDE SEQUENCE</scope>
    <source>
        <strain evidence="7">H33</strain>
    </source>
</reference>
<evidence type="ECO:0000256" key="2">
    <source>
        <dbReference type="ARBA" id="ARBA00022692"/>
    </source>
</evidence>
<dbReference type="GO" id="GO:0022857">
    <property type="term" value="F:transmembrane transporter activity"/>
    <property type="evidence" value="ECO:0007669"/>
    <property type="project" value="InterPro"/>
</dbReference>
<dbReference type="RefSeq" id="WP_214622549.1">
    <property type="nucleotide sequence ID" value="NZ_JAHGAW010000004.1"/>
</dbReference>
<feature type="transmembrane region" description="Helical" evidence="5">
    <location>
        <begin position="42"/>
        <end position="62"/>
    </location>
</feature>
<feature type="transmembrane region" description="Helical" evidence="5">
    <location>
        <begin position="12"/>
        <end position="30"/>
    </location>
</feature>
<dbReference type="SUPFAM" id="SSF103473">
    <property type="entry name" value="MFS general substrate transporter"/>
    <property type="match status" value="1"/>
</dbReference>
<feature type="domain" description="Major facilitator superfamily (MFS) profile" evidence="6">
    <location>
        <begin position="8"/>
        <end position="405"/>
    </location>
</feature>
<dbReference type="InterPro" id="IPR011701">
    <property type="entry name" value="MFS"/>
</dbReference>
<sequence length="422" mass="44280">MMTLSRRDFSLLYLLQMLGHISVTMVFSLLPSVGRTAGIPDVLIVMTQSLSAIAWIVFGAFWARLATRRGRRHVILIGAVGLFFACLLTGGAIWIAVEHLVAPITGLIIMMVGRSLNGGVGLASNPASQAYIIERIPHARRTVMLSSLASAQAFGTVIGPALAPFLIHLPGVGLAGPMLIVAAIVLILYPFLFLLPNDGRAAATRPEPAAAAPVRAQSIYRMPAMRAFLLYSTIIATTVLGTVQSIGFLIIDVTRLSPDAAQPWIGRAIAGGAIATLLVQLVFIRLVKPTPRVMMIAGPLLAMAGLALLAAHPSYGMIALGIIIANAGFAIGRPGVAAAASFVVPMARQAEVAAALMSTASIATVFGPVLAVSLYTVWRPLPFLLMIAMLAVAFLIALIRRHDESTLPLADGLVADEAAPLG</sequence>
<gene>
    <name evidence="7" type="ORF">KK488_07580</name>
</gene>
<organism evidence="7 8">
    <name type="scientific">Sphingobium nicotianae</name>
    <dbReference type="NCBI Taxonomy" id="2782607"/>
    <lineage>
        <taxon>Bacteria</taxon>
        <taxon>Pseudomonadati</taxon>
        <taxon>Pseudomonadota</taxon>
        <taxon>Alphaproteobacteria</taxon>
        <taxon>Sphingomonadales</taxon>
        <taxon>Sphingomonadaceae</taxon>
        <taxon>Sphingobium</taxon>
    </lineage>
</organism>